<gene>
    <name evidence="1" type="ORF">UFOVP341_42</name>
</gene>
<reference evidence="1" key="1">
    <citation type="submission" date="2020-04" db="EMBL/GenBank/DDBJ databases">
        <authorList>
            <person name="Chiriac C."/>
            <person name="Salcher M."/>
            <person name="Ghai R."/>
            <person name="Kavagutti S V."/>
        </authorList>
    </citation>
    <scope>NUCLEOTIDE SEQUENCE</scope>
</reference>
<dbReference type="EMBL" id="LR796363">
    <property type="protein sequence ID" value="CAB4138871.1"/>
    <property type="molecule type" value="Genomic_DNA"/>
</dbReference>
<evidence type="ECO:0000313" key="1">
    <source>
        <dbReference type="EMBL" id="CAB4138871.1"/>
    </source>
</evidence>
<feature type="non-terminal residue" evidence="1">
    <location>
        <position position="140"/>
    </location>
</feature>
<name>A0A6J5LXN3_9CAUD</name>
<proteinExistence type="predicted"/>
<protein>
    <submittedName>
        <fullName evidence="1">Uncharacterized protein</fullName>
    </submittedName>
</protein>
<sequence>MDDFGLDLLSDAELGQLAAHVAAASADARAQAGAEMTDDQRNEINTIEMDAQEQWLRDRQDTQGMNEPGAAYDDSENQAIPGGGRAAWLKKQAELRAKNELPGAKRIQWWTDIGHKPGKAAREKTWLWAYDKQGKLKVIN</sequence>
<accession>A0A6J5LXN3</accession>
<organism evidence="1">
    <name type="scientific">uncultured Caudovirales phage</name>
    <dbReference type="NCBI Taxonomy" id="2100421"/>
    <lineage>
        <taxon>Viruses</taxon>
        <taxon>Duplodnaviria</taxon>
        <taxon>Heunggongvirae</taxon>
        <taxon>Uroviricota</taxon>
        <taxon>Caudoviricetes</taxon>
        <taxon>Peduoviridae</taxon>
        <taxon>Maltschvirus</taxon>
        <taxon>Maltschvirus maltsch</taxon>
    </lineage>
</organism>